<dbReference type="KEGG" id="ast:Asulf_01978"/>
<evidence type="ECO:0000259" key="5">
    <source>
        <dbReference type="Pfam" id="PF25087"/>
    </source>
</evidence>
<dbReference type="GO" id="GO:0019134">
    <property type="term" value="F:glucosamine-1-phosphate N-acetyltransferase activity"/>
    <property type="evidence" value="ECO:0007669"/>
    <property type="project" value="InterPro"/>
</dbReference>
<dbReference type="PANTHER" id="PTHR42883:SF3">
    <property type="entry name" value="BIFUNCTIONAL PROTEIN GLMU"/>
    <property type="match status" value="1"/>
</dbReference>
<dbReference type="STRING" id="387631.Asulf_01978"/>
<dbReference type="eggNOG" id="arCOG00668">
    <property type="taxonomic scope" value="Archaea"/>
</dbReference>
<evidence type="ECO:0000256" key="3">
    <source>
        <dbReference type="ARBA" id="ARBA00013414"/>
    </source>
</evidence>
<protein>
    <recommendedName>
        <fullName evidence="3">Bifunctional protein GlmU</fullName>
    </recommendedName>
</protein>
<dbReference type="InterPro" id="IPR023915">
    <property type="entry name" value="Bifunctiontional_GlmU_arc-type"/>
</dbReference>
<dbReference type="EMBL" id="CP005290">
    <property type="protein sequence ID" value="AGK61944.1"/>
    <property type="molecule type" value="Genomic_DNA"/>
</dbReference>
<name>N0BE95_9EURY</name>
<keyword evidence="6" id="KW-0808">Transferase</keyword>
<dbReference type="AlphaFoldDB" id="N0BE95"/>
<dbReference type="Gene3D" id="3.90.550.10">
    <property type="entry name" value="Spore Coat Polysaccharide Biosynthesis Protein SpsA, Chain A"/>
    <property type="match status" value="1"/>
</dbReference>
<dbReference type="GeneID" id="15393612"/>
<comment type="similarity">
    <text evidence="1">In the C-terminal section; belongs to the transferase hexapeptide repeat family.</text>
</comment>
<dbReference type="GO" id="GO:0006048">
    <property type="term" value="P:UDP-N-acetylglucosamine biosynthetic process"/>
    <property type="evidence" value="ECO:0007669"/>
    <property type="project" value="UniProtKB-UniPathway"/>
</dbReference>
<dbReference type="HOGENOM" id="CLU_029499_0_1_2"/>
<evidence type="ECO:0000313" key="7">
    <source>
        <dbReference type="Proteomes" id="UP000013307"/>
    </source>
</evidence>
<dbReference type="Pfam" id="PF00483">
    <property type="entry name" value="NTP_transferase"/>
    <property type="match status" value="1"/>
</dbReference>
<dbReference type="Pfam" id="PF25087">
    <property type="entry name" value="GMPPB_C"/>
    <property type="match status" value="1"/>
</dbReference>
<dbReference type="UniPathway" id="UPA00113">
    <property type="reaction ID" value="UER00532"/>
</dbReference>
<organism evidence="6 7">
    <name type="scientific">Archaeoglobus sulfaticallidus PM70-1</name>
    <dbReference type="NCBI Taxonomy" id="387631"/>
    <lineage>
        <taxon>Archaea</taxon>
        <taxon>Methanobacteriati</taxon>
        <taxon>Methanobacteriota</taxon>
        <taxon>Archaeoglobi</taxon>
        <taxon>Archaeoglobales</taxon>
        <taxon>Archaeoglobaceae</taxon>
        <taxon>Archaeoglobus</taxon>
    </lineage>
</organism>
<dbReference type="InterPro" id="IPR029044">
    <property type="entry name" value="Nucleotide-diphossugar_trans"/>
</dbReference>
<dbReference type="InterPro" id="IPR056729">
    <property type="entry name" value="GMPPB_C"/>
</dbReference>
<proteinExistence type="inferred from homology"/>
<feature type="domain" description="Mannose-1-phosphate guanyltransferase C-terminal" evidence="5">
    <location>
        <begin position="237"/>
        <end position="312"/>
    </location>
</feature>
<dbReference type="RefSeq" id="WP_015591540.1">
    <property type="nucleotide sequence ID" value="NC_021169.1"/>
</dbReference>
<dbReference type="CDD" id="cd04181">
    <property type="entry name" value="NTP_transferase"/>
    <property type="match status" value="1"/>
</dbReference>
<dbReference type="NCBIfam" id="TIGR03992">
    <property type="entry name" value="Arch_glmU"/>
    <property type="match status" value="1"/>
</dbReference>
<dbReference type="Proteomes" id="UP000013307">
    <property type="component" value="Chromosome"/>
</dbReference>
<dbReference type="SUPFAM" id="SSF53448">
    <property type="entry name" value="Nucleotide-diphospho-sugar transferases"/>
    <property type="match status" value="1"/>
</dbReference>
<accession>N0BE95</accession>
<dbReference type="OrthoDB" id="15372at2157"/>
<dbReference type="SUPFAM" id="SSF51161">
    <property type="entry name" value="Trimeric LpxA-like enzymes"/>
    <property type="match status" value="1"/>
</dbReference>
<keyword evidence="7" id="KW-1185">Reference proteome</keyword>
<evidence type="ECO:0000256" key="2">
    <source>
        <dbReference type="ARBA" id="ARBA00007947"/>
    </source>
</evidence>
<dbReference type="Gene3D" id="2.160.10.10">
    <property type="entry name" value="Hexapeptide repeat proteins"/>
    <property type="match status" value="1"/>
</dbReference>
<dbReference type="GO" id="GO:0003977">
    <property type="term" value="F:UDP-N-acetylglucosamine diphosphorylase activity"/>
    <property type="evidence" value="ECO:0007669"/>
    <property type="project" value="InterPro"/>
</dbReference>
<evidence type="ECO:0000313" key="6">
    <source>
        <dbReference type="EMBL" id="AGK61944.1"/>
    </source>
</evidence>
<sequence length="386" mass="42455">MQAVILAAGEGQRLRPFTAKKPKPMIEISGKPILEHLIEEVRKAGIRDIVLVVGYRRERIMDYFGSGRDFDVDIEYVIQEQQLGTANALKSAESLVENEFIVIGGDNIIDHETIKNVKKRCFSIAYSISEDCSKYGAITFKNGFVKEIVEKPEEKLSYTVNTGLYCLSTDVFRYIDEERDLVNVINSMISDGYEFKAIEARLWQDIVYPWDILRLNSTKMPDGKVIAGKVEKNVTVKGNVIIGEGSIIKAGTYIEGPVIIGENCEIGPNTVLKPYTTIGDNVSIEALTIISNSIIGDNCMIGSGANIKDSVIDRFTEIGCNFTVLGGEGIIEIDGILKANAGAFIGENCRIGNNIVVKPLTVIGNECMIEDMKVLSGVIPDKSRVL</sequence>
<evidence type="ECO:0000256" key="1">
    <source>
        <dbReference type="ARBA" id="ARBA00007707"/>
    </source>
</evidence>
<feature type="domain" description="Nucleotidyl transferase" evidence="4">
    <location>
        <begin position="3"/>
        <end position="206"/>
    </location>
</feature>
<dbReference type="PANTHER" id="PTHR42883">
    <property type="entry name" value="GLUCOSE-1-PHOSPHATE THYMIDYLTRANSFERASE"/>
    <property type="match status" value="1"/>
</dbReference>
<evidence type="ECO:0000259" key="4">
    <source>
        <dbReference type="Pfam" id="PF00483"/>
    </source>
</evidence>
<gene>
    <name evidence="6" type="ORF">Asulf_01978</name>
</gene>
<dbReference type="InterPro" id="IPR011004">
    <property type="entry name" value="Trimer_LpxA-like_sf"/>
</dbReference>
<reference evidence="6 7" key="1">
    <citation type="journal article" date="2013" name="Genome Announc.">
        <title>Complete Genome Sequence of the Thermophilic and Facultatively Chemolithoautotrophic Sulfate Reducer Archaeoglobus sulfaticallidus Strain PM70-1T.</title>
        <authorList>
            <person name="Stokke R."/>
            <person name="Hocking W.P."/>
            <person name="Steinsbu B.O."/>
            <person name="Steen I.H."/>
        </authorList>
    </citation>
    <scope>NUCLEOTIDE SEQUENCE [LARGE SCALE GENOMIC DNA]</scope>
    <source>
        <strain evidence="6">PM70-1</strain>
    </source>
</reference>
<dbReference type="InterPro" id="IPR005835">
    <property type="entry name" value="NTP_transferase_dom"/>
</dbReference>
<comment type="similarity">
    <text evidence="2">In the N-terminal section; belongs to the N-acetylglucosamine-1-phosphate uridyltransferase family.</text>
</comment>